<comment type="caution">
    <text evidence="9">The sequence shown here is derived from an EMBL/GenBank/DDBJ whole genome shotgun (WGS) entry which is preliminary data.</text>
</comment>
<evidence type="ECO:0000256" key="7">
    <source>
        <dbReference type="ARBA" id="ARBA00031122"/>
    </source>
</evidence>
<dbReference type="SMART" id="SM01006">
    <property type="entry name" value="AlcB"/>
    <property type="match status" value="1"/>
</dbReference>
<comment type="function">
    <text evidence="1">Acyltransferase required for the direct transfer of medium- to long-chain fatty acyl moieties from a carrier protein (MbtL) on to the epsilon-amino group of lysine residue in the mycobactin core.</text>
</comment>
<dbReference type="PANTHER" id="PTHR34218">
    <property type="entry name" value="PEPTIDASE S45 PENICILLIN AMIDASE"/>
    <property type="match status" value="1"/>
</dbReference>
<dbReference type="PANTHER" id="PTHR34218:SF4">
    <property type="entry name" value="ACYL-HOMOSERINE LACTONE ACYLASE QUIP"/>
    <property type="match status" value="1"/>
</dbReference>
<evidence type="ECO:0000256" key="5">
    <source>
        <dbReference type="ARBA" id="ARBA00022801"/>
    </source>
</evidence>
<proteinExistence type="inferred from homology"/>
<dbReference type="InterPro" id="IPR029055">
    <property type="entry name" value="Ntn_hydrolases_N"/>
</dbReference>
<dbReference type="RefSeq" id="WP_120061019.1">
    <property type="nucleotide sequence ID" value="NZ_QYRP01000002.1"/>
</dbReference>
<dbReference type="EMBL" id="QYRP01000002">
    <property type="protein sequence ID" value="RJS47049.1"/>
    <property type="molecule type" value="Genomic_DNA"/>
</dbReference>
<accession>A0A3A5H8R1</accession>
<name>A0A3A5H8R1_9ACTN</name>
<evidence type="ECO:0000256" key="1">
    <source>
        <dbReference type="ARBA" id="ARBA00003818"/>
    </source>
</evidence>
<evidence type="ECO:0000256" key="6">
    <source>
        <dbReference type="ARBA" id="ARBA00023145"/>
    </source>
</evidence>
<evidence type="ECO:0000256" key="4">
    <source>
        <dbReference type="ARBA" id="ARBA00020586"/>
    </source>
</evidence>
<dbReference type="Gene3D" id="1.10.1400.10">
    <property type="match status" value="1"/>
</dbReference>
<dbReference type="GO" id="GO:0017000">
    <property type="term" value="P:antibiotic biosynthetic process"/>
    <property type="evidence" value="ECO:0007669"/>
    <property type="project" value="InterPro"/>
</dbReference>
<keyword evidence="10" id="KW-1185">Reference proteome</keyword>
<keyword evidence="6" id="KW-0865">Zymogen</keyword>
<organism evidence="9 10">
    <name type="scientific">Nocardioides cavernaquae</name>
    <dbReference type="NCBI Taxonomy" id="2321396"/>
    <lineage>
        <taxon>Bacteria</taxon>
        <taxon>Bacillati</taxon>
        <taxon>Actinomycetota</taxon>
        <taxon>Actinomycetes</taxon>
        <taxon>Propionibacteriales</taxon>
        <taxon>Nocardioidaceae</taxon>
        <taxon>Nocardioides</taxon>
    </lineage>
</organism>
<evidence type="ECO:0000313" key="10">
    <source>
        <dbReference type="Proteomes" id="UP000276542"/>
    </source>
</evidence>
<dbReference type="InterPro" id="IPR043147">
    <property type="entry name" value="Penicillin_amidase_A-knob"/>
</dbReference>
<comment type="similarity">
    <text evidence="3">Belongs to the peptidase S45 family.</text>
</comment>
<protein>
    <recommendedName>
        <fullName evidence="4">Lysine N-acyltransferase MbtK</fullName>
    </recommendedName>
    <alternativeName>
        <fullName evidence="7">Mycobactin synthase protein K</fullName>
    </alternativeName>
</protein>
<comment type="pathway">
    <text evidence="2">Siderophore biosynthesis; mycobactin biosynthesis.</text>
</comment>
<dbReference type="Gene3D" id="3.40.630.30">
    <property type="match status" value="1"/>
</dbReference>
<evidence type="ECO:0000256" key="3">
    <source>
        <dbReference type="ARBA" id="ARBA00006586"/>
    </source>
</evidence>
<keyword evidence="5" id="KW-0378">Hydrolase</keyword>
<dbReference type="GO" id="GO:0016811">
    <property type="term" value="F:hydrolase activity, acting on carbon-nitrogen (but not peptide) bonds, in linear amides"/>
    <property type="evidence" value="ECO:0007669"/>
    <property type="project" value="InterPro"/>
</dbReference>
<dbReference type="InterPro" id="IPR023343">
    <property type="entry name" value="Penicillin_amidase_dom1"/>
</dbReference>
<dbReference type="Pfam" id="PF01804">
    <property type="entry name" value="Penicil_amidase"/>
    <property type="match status" value="1"/>
</dbReference>
<dbReference type="GO" id="GO:0019290">
    <property type="term" value="P:siderophore biosynthetic process"/>
    <property type="evidence" value="ECO:0007669"/>
    <property type="project" value="InterPro"/>
</dbReference>
<keyword evidence="9" id="KW-0808">Transferase</keyword>
<dbReference type="Gene3D" id="3.60.20.10">
    <property type="entry name" value="Glutamine Phosphoribosylpyrophosphate, subunit 1, domain 1"/>
    <property type="match status" value="1"/>
</dbReference>
<dbReference type="Gene3D" id="1.10.439.10">
    <property type="entry name" value="Penicillin Amidohydrolase, domain 1"/>
    <property type="match status" value="1"/>
</dbReference>
<dbReference type="UniPathway" id="UPA00011"/>
<dbReference type="InterPro" id="IPR019432">
    <property type="entry name" value="Acyltransferase_MbtK/IucB-like"/>
</dbReference>
<evidence type="ECO:0000259" key="8">
    <source>
        <dbReference type="SMART" id="SM01006"/>
    </source>
</evidence>
<dbReference type="InterPro" id="IPR002692">
    <property type="entry name" value="S45"/>
</dbReference>
<sequence length="813" mass="87512">MTVFRDPWGIPHIRASSLGDLAFEQGQVTARDRAWQLEIERLRGEGRTAELLGPAGVEWDVFARRTRLEAIAQTAWSRLDTHTRDFLAAYVDGVNTAFDEGATGVELEALGASPGAWQPWTPLAVFQVQHVLFGSFPSKLFHARARDVLGEDADLFRTEGLAGGSNAYAVGGGRTTSGAPLVAGDPHRVFEAPNVYLQVRLACTDSLHGFDVVGLTFPGVPGVQHFGHAGSVAWAVTNAVADYQDLHPLSPSESVTRETQTIVVRDAAPVQIDVLSTARGPVVLGDPSDGTALVLQTPAHDLGDLGFGALLPLLRSRTVADVDAALEHWVEPVNNVVIADSAGRVLHRVAGVVPVRSDAGDWAGWVSGLPRTEVAPDGAFVTANERGGAAYDVLGRDFAPPFRADRIRELLSAAPALDATSAAEVLADVQQTQLAGLLDLVPAELRPAWGGAMDGSPGAAWFAGLRERVVDAICAAPQLSPLREPSPHGPLFEPWSSLPGRVAASLHVLVEHGTPFGIDLAPVVRECAAELATEHARASWPERHRFHPLHALEQFGLPHERTSPSTPLAGDGDTVRAASWLPGTGVCVRGSVARYAWDLADRSHSRWVVPLGISGDPSDPHHADQHATWACGGTLPLVTDWAQLTEETPVSITHRDLDPVADLDLLHGWVTEPRAVYWGMLDKPREEVGEIYAWIQDQPHLAAYVLQIDGLPVGLFQTWDPGVDELGEFYDREPGDLGVHLFLADTAIRAGHTMEVTCYIRDTLFDRPEVARLVVEPDAANTASIDLFRRVGFVDGPQVDLPNKVAQFAFLQP</sequence>
<dbReference type="GO" id="GO:0016746">
    <property type="term" value="F:acyltransferase activity"/>
    <property type="evidence" value="ECO:0007669"/>
    <property type="project" value="InterPro"/>
</dbReference>
<dbReference type="InterPro" id="IPR016181">
    <property type="entry name" value="Acyl_CoA_acyltransferase"/>
</dbReference>
<gene>
    <name evidence="9" type="ORF">D4739_13040</name>
</gene>
<dbReference type="SUPFAM" id="SSF56235">
    <property type="entry name" value="N-terminal nucleophile aminohydrolases (Ntn hydrolases)"/>
    <property type="match status" value="1"/>
</dbReference>
<evidence type="ECO:0000313" key="9">
    <source>
        <dbReference type="EMBL" id="RJS47049.1"/>
    </source>
</evidence>
<evidence type="ECO:0000256" key="2">
    <source>
        <dbReference type="ARBA" id="ARBA00005102"/>
    </source>
</evidence>
<dbReference type="OrthoDB" id="9759796at2"/>
<dbReference type="Pfam" id="PF13523">
    <property type="entry name" value="Acetyltransf_8"/>
    <property type="match status" value="1"/>
</dbReference>
<dbReference type="SUPFAM" id="SSF55729">
    <property type="entry name" value="Acyl-CoA N-acyltransferases (Nat)"/>
    <property type="match status" value="1"/>
</dbReference>
<dbReference type="InterPro" id="IPR043146">
    <property type="entry name" value="Penicillin_amidase_N_B-knob"/>
</dbReference>
<reference evidence="10" key="1">
    <citation type="submission" date="2018-09" db="EMBL/GenBank/DDBJ databases">
        <authorList>
            <person name="Zhu H."/>
        </authorList>
    </citation>
    <scope>NUCLEOTIDE SEQUENCE [LARGE SCALE GENOMIC DNA]</scope>
    <source>
        <strain evidence="10">K1W22B-1</strain>
    </source>
</reference>
<dbReference type="Gene3D" id="2.30.120.10">
    <property type="match status" value="1"/>
</dbReference>
<feature type="domain" description="Acyltransferase MbtK/IucB-like conserved" evidence="8">
    <location>
        <begin position="655"/>
        <end position="702"/>
    </location>
</feature>
<dbReference type="Proteomes" id="UP000276542">
    <property type="component" value="Unassembled WGS sequence"/>
</dbReference>
<dbReference type="AlphaFoldDB" id="A0A3A5H8R1"/>